<evidence type="ECO:0000313" key="2">
    <source>
        <dbReference type="Proteomes" id="UP000178380"/>
    </source>
</evidence>
<proteinExistence type="predicted"/>
<sequence>MINDKDIKKLSEVFVTKEDIKNLSEVFATKEDIKNLSEVFATKEDIKNLSEVFLTKEDGKSFAKKDDLTVFKNDILDGQDKIMEKLDMLIQEKTIGDEQDKGQKKVLEIHNNALKKSKILSEKEALEIDKLRVF</sequence>
<name>A0A1G2HXC3_9BACT</name>
<dbReference type="AlphaFoldDB" id="A0A1G2HXC3"/>
<organism evidence="1 2">
    <name type="scientific">Candidatus Staskawiczbacteria bacterium RIFCSPHIGHO2_02_FULL_34_10</name>
    <dbReference type="NCBI Taxonomy" id="1802205"/>
    <lineage>
        <taxon>Bacteria</taxon>
        <taxon>Candidatus Staskawicziibacteriota</taxon>
    </lineage>
</organism>
<gene>
    <name evidence="1" type="ORF">A3C58_02455</name>
</gene>
<evidence type="ECO:0000313" key="1">
    <source>
        <dbReference type="EMBL" id="OGZ66871.1"/>
    </source>
</evidence>
<comment type="caution">
    <text evidence="1">The sequence shown here is derived from an EMBL/GenBank/DDBJ whole genome shotgun (WGS) entry which is preliminary data.</text>
</comment>
<dbReference type="Proteomes" id="UP000178380">
    <property type="component" value="Unassembled WGS sequence"/>
</dbReference>
<dbReference type="STRING" id="1802205.A3C58_02455"/>
<protein>
    <submittedName>
        <fullName evidence="1">Uncharacterized protein</fullName>
    </submittedName>
</protein>
<accession>A0A1G2HXC3</accession>
<reference evidence="1 2" key="1">
    <citation type="journal article" date="2016" name="Nat. Commun.">
        <title>Thousands of microbial genomes shed light on interconnected biogeochemical processes in an aquifer system.</title>
        <authorList>
            <person name="Anantharaman K."/>
            <person name="Brown C.T."/>
            <person name="Hug L.A."/>
            <person name="Sharon I."/>
            <person name="Castelle C.J."/>
            <person name="Probst A.J."/>
            <person name="Thomas B.C."/>
            <person name="Singh A."/>
            <person name="Wilkins M.J."/>
            <person name="Karaoz U."/>
            <person name="Brodie E.L."/>
            <person name="Williams K.H."/>
            <person name="Hubbard S.S."/>
            <person name="Banfield J.F."/>
        </authorList>
    </citation>
    <scope>NUCLEOTIDE SEQUENCE [LARGE SCALE GENOMIC DNA]</scope>
</reference>
<dbReference type="EMBL" id="MHOR01000022">
    <property type="protein sequence ID" value="OGZ66871.1"/>
    <property type="molecule type" value="Genomic_DNA"/>
</dbReference>